<keyword evidence="2" id="KW-1185">Reference proteome</keyword>
<reference evidence="2" key="1">
    <citation type="journal article" date="2017" name="Nat. Ecol. Evol.">
        <title>Genome expansion and lineage-specific genetic innovations in the forest pathogenic fungi Armillaria.</title>
        <authorList>
            <person name="Sipos G."/>
            <person name="Prasanna A.N."/>
            <person name="Walter M.C."/>
            <person name="O'Connor E."/>
            <person name="Balint B."/>
            <person name="Krizsan K."/>
            <person name="Kiss B."/>
            <person name="Hess J."/>
            <person name="Varga T."/>
            <person name="Slot J."/>
            <person name="Riley R."/>
            <person name="Boka B."/>
            <person name="Rigling D."/>
            <person name="Barry K."/>
            <person name="Lee J."/>
            <person name="Mihaltcheva S."/>
            <person name="LaButti K."/>
            <person name="Lipzen A."/>
            <person name="Waldron R."/>
            <person name="Moloney N.M."/>
            <person name="Sperisen C."/>
            <person name="Kredics L."/>
            <person name="Vagvoelgyi C."/>
            <person name="Patrignani A."/>
            <person name="Fitzpatrick D."/>
            <person name="Nagy I."/>
            <person name="Doyle S."/>
            <person name="Anderson J.B."/>
            <person name="Grigoriev I.V."/>
            <person name="Gueldener U."/>
            <person name="Muensterkoetter M."/>
            <person name="Nagy L.G."/>
        </authorList>
    </citation>
    <scope>NUCLEOTIDE SEQUENCE [LARGE SCALE GENOMIC DNA]</scope>
    <source>
        <strain evidence="2">C18/9</strain>
    </source>
</reference>
<gene>
    <name evidence="1" type="ORF">ARMOST_09901</name>
</gene>
<evidence type="ECO:0000313" key="1">
    <source>
        <dbReference type="EMBL" id="SJL06560.1"/>
    </source>
</evidence>
<name>A0A284RCT7_ARMOS</name>
<accession>A0A284RCT7</accession>
<organism evidence="1 2">
    <name type="scientific">Armillaria ostoyae</name>
    <name type="common">Armillaria root rot fungus</name>
    <dbReference type="NCBI Taxonomy" id="47428"/>
    <lineage>
        <taxon>Eukaryota</taxon>
        <taxon>Fungi</taxon>
        <taxon>Dikarya</taxon>
        <taxon>Basidiomycota</taxon>
        <taxon>Agaricomycotina</taxon>
        <taxon>Agaricomycetes</taxon>
        <taxon>Agaricomycetidae</taxon>
        <taxon>Agaricales</taxon>
        <taxon>Marasmiineae</taxon>
        <taxon>Physalacriaceae</taxon>
        <taxon>Armillaria</taxon>
    </lineage>
</organism>
<dbReference type="Proteomes" id="UP000219338">
    <property type="component" value="Unassembled WGS sequence"/>
</dbReference>
<proteinExistence type="predicted"/>
<protein>
    <submittedName>
        <fullName evidence="1">Uncharacterized protein</fullName>
    </submittedName>
</protein>
<dbReference type="EMBL" id="FUEG01000007">
    <property type="protein sequence ID" value="SJL06560.1"/>
    <property type="molecule type" value="Genomic_DNA"/>
</dbReference>
<evidence type="ECO:0000313" key="2">
    <source>
        <dbReference type="Proteomes" id="UP000219338"/>
    </source>
</evidence>
<sequence>MPAVPIIAGRSADDLDIVFTAVLRSRLGISDRSKFAFTSYLASPLPSPTAKCSLWFDILFYEFAQLAGPVGQTLDEPTSEYLILFRSVYVYRVSSVVPSFLQGN</sequence>
<dbReference type="AlphaFoldDB" id="A0A284RCT7"/>